<evidence type="ECO:0000256" key="3">
    <source>
        <dbReference type="HAMAP-Rule" id="MF_00262"/>
    </source>
</evidence>
<reference evidence="5" key="1">
    <citation type="journal article" date="2019" name="Int. J. Syst. Evol. Microbiol.">
        <title>The Global Catalogue of Microorganisms (GCM) 10K type strain sequencing project: providing services to taxonomists for standard genome sequencing and annotation.</title>
        <authorList>
            <consortium name="The Broad Institute Genomics Platform"/>
            <consortium name="The Broad Institute Genome Sequencing Center for Infectious Disease"/>
            <person name="Wu L."/>
            <person name="Ma J."/>
        </authorList>
    </citation>
    <scope>NUCLEOTIDE SEQUENCE [LARGE SCALE GENOMIC DNA]</scope>
    <source>
        <strain evidence="5">CCUG 46385</strain>
    </source>
</reference>
<evidence type="ECO:0000313" key="5">
    <source>
        <dbReference type="Proteomes" id="UP001595916"/>
    </source>
</evidence>
<keyword evidence="3 4" id="KW-0132">Cell division</keyword>
<dbReference type="HAMAP" id="MF_00262">
    <property type="entry name" value="MinE"/>
    <property type="match status" value="1"/>
</dbReference>
<protein>
    <recommendedName>
        <fullName evidence="3">Cell division topological specificity factor</fullName>
    </recommendedName>
</protein>
<dbReference type="Gene3D" id="3.30.1070.10">
    <property type="entry name" value="Cell division topological specificity factor MinE"/>
    <property type="match status" value="1"/>
</dbReference>
<evidence type="ECO:0000256" key="1">
    <source>
        <dbReference type="ARBA" id="ARBA00008168"/>
    </source>
</evidence>
<dbReference type="SUPFAM" id="SSF55229">
    <property type="entry name" value="Cell division protein MinE topological specificity domain"/>
    <property type="match status" value="1"/>
</dbReference>
<keyword evidence="3" id="KW-0131">Cell cycle</keyword>
<dbReference type="InterPro" id="IPR005527">
    <property type="entry name" value="MinE"/>
</dbReference>
<organism evidence="4 5">
    <name type="scientific">Filifactor villosus</name>
    <dbReference type="NCBI Taxonomy" id="29374"/>
    <lineage>
        <taxon>Bacteria</taxon>
        <taxon>Bacillati</taxon>
        <taxon>Bacillota</taxon>
        <taxon>Clostridia</taxon>
        <taxon>Peptostreptococcales</taxon>
        <taxon>Filifactoraceae</taxon>
        <taxon>Filifactor</taxon>
    </lineage>
</organism>
<comment type="caution">
    <text evidence="4">The sequence shown here is derived from an EMBL/GenBank/DDBJ whole genome shotgun (WGS) entry which is preliminary data.</text>
</comment>
<dbReference type="NCBIfam" id="TIGR01215">
    <property type="entry name" value="minE"/>
    <property type="match status" value="1"/>
</dbReference>
<dbReference type="GO" id="GO:0051301">
    <property type="term" value="P:cell division"/>
    <property type="evidence" value="ECO:0007669"/>
    <property type="project" value="UniProtKB-KW"/>
</dbReference>
<dbReference type="Proteomes" id="UP001595916">
    <property type="component" value="Unassembled WGS sequence"/>
</dbReference>
<proteinExistence type="inferred from homology"/>
<sequence>MDLFSFLRGEQKSKTIAKNRLKLILVHDKGGGYSTQVLEKLKIEMLAVITKYLEVDEEQVEIKMIKMKKNEQNETETALVANVPIKRMK</sequence>
<dbReference type="InterPro" id="IPR036707">
    <property type="entry name" value="MinE_sf"/>
</dbReference>
<dbReference type="Pfam" id="PF03776">
    <property type="entry name" value="MinE"/>
    <property type="match status" value="1"/>
</dbReference>
<comment type="function">
    <text evidence="2 3">Prevents the cell division inhibition by proteins MinC and MinD at internal division sites while permitting inhibition at polar sites. This ensures cell division at the proper site by restricting the formation of a division septum at the midpoint of the long axis of the cell.</text>
</comment>
<dbReference type="RefSeq" id="WP_379787793.1">
    <property type="nucleotide sequence ID" value="NZ_JBHSHL010000014.1"/>
</dbReference>
<dbReference type="EMBL" id="JBHSHL010000014">
    <property type="protein sequence ID" value="MFC4804287.1"/>
    <property type="molecule type" value="Genomic_DNA"/>
</dbReference>
<comment type="similarity">
    <text evidence="1 3">Belongs to the MinE family.</text>
</comment>
<name>A0ABV9QJU9_9FIRM</name>
<accession>A0ABV9QJU9</accession>
<evidence type="ECO:0000256" key="2">
    <source>
        <dbReference type="ARBA" id="ARBA00025265"/>
    </source>
</evidence>
<keyword evidence="5" id="KW-1185">Reference proteome</keyword>
<gene>
    <name evidence="3 4" type="primary">minE</name>
    <name evidence="4" type="ORF">ACFO4R_04250</name>
</gene>
<dbReference type="NCBIfam" id="NF001422">
    <property type="entry name" value="PRK00296.1"/>
    <property type="match status" value="1"/>
</dbReference>
<evidence type="ECO:0000313" key="4">
    <source>
        <dbReference type="EMBL" id="MFC4804287.1"/>
    </source>
</evidence>